<dbReference type="GO" id="GO:0005576">
    <property type="term" value="C:extracellular region"/>
    <property type="evidence" value="ECO:0007669"/>
    <property type="project" value="UniProtKB-SubCell"/>
</dbReference>
<dbReference type="InterPro" id="IPR013788">
    <property type="entry name" value="Hemocyanin/hexamerin"/>
</dbReference>
<evidence type="ECO:0000256" key="6">
    <source>
        <dbReference type="ARBA" id="ARBA00022621"/>
    </source>
</evidence>
<evidence type="ECO:0000313" key="11">
    <source>
        <dbReference type="EMBL" id="JAV48123.1"/>
    </source>
</evidence>
<dbReference type="AlphaFoldDB" id="A0A1W7RAG7"/>
<evidence type="ECO:0000256" key="8">
    <source>
        <dbReference type="ARBA" id="ARBA00023008"/>
    </source>
</evidence>
<evidence type="ECO:0000259" key="10">
    <source>
        <dbReference type="PROSITE" id="PS00498"/>
    </source>
</evidence>
<dbReference type="Gene3D" id="2.60.40.1520">
    <property type="entry name" value="Hemocyanin, C-terminal domain"/>
    <property type="match status" value="1"/>
</dbReference>
<dbReference type="Pfam" id="PF00372">
    <property type="entry name" value="Hemocyanin_M"/>
    <property type="match status" value="1"/>
</dbReference>
<keyword evidence="7" id="KW-0479">Metal-binding</keyword>
<evidence type="ECO:0000256" key="1">
    <source>
        <dbReference type="ARBA" id="ARBA00002958"/>
    </source>
</evidence>
<dbReference type="InterPro" id="IPR037020">
    <property type="entry name" value="Hemocyanin_C_sf"/>
</dbReference>
<name>A0A1W7RAG7_9SCOR</name>
<dbReference type="PRINTS" id="PR00187">
    <property type="entry name" value="HAEMOCYANIN"/>
</dbReference>
<accession>A0A1W7RAG7</accession>
<dbReference type="InterPro" id="IPR002227">
    <property type="entry name" value="Tyrosinase_Cu-bd"/>
</dbReference>
<keyword evidence="4" id="KW-0813">Transport</keyword>
<keyword evidence="6" id="KW-0561">Oxygen transport</keyword>
<dbReference type="Pfam" id="PF03722">
    <property type="entry name" value="Hemocyanin_N"/>
    <property type="match status" value="1"/>
</dbReference>
<dbReference type="FunFam" id="1.10.1280.10:FF:000004">
    <property type="entry name" value="Hemocyanin subunit 2"/>
    <property type="match status" value="1"/>
</dbReference>
<dbReference type="GO" id="GO:0046872">
    <property type="term" value="F:metal ion binding"/>
    <property type="evidence" value="ECO:0007669"/>
    <property type="project" value="UniProtKB-KW"/>
</dbReference>
<dbReference type="InterPro" id="IPR005204">
    <property type="entry name" value="Hemocyanin_N"/>
</dbReference>
<comment type="function">
    <text evidence="1">Hemocyanins are copper-containing oxygen carriers occurring freely dissolved in the hemolymph of many mollusks and arthropods.</text>
</comment>
<proteinExistence type="inferred from homology"/>
<dbReference type="EMBL" id="GFAH01000266">
    <property type="protein sequence ID" value="JAV48123.1"/>
    <property type="molecule type" value="Transcribed_RNA"/>
</dbReference>
<keyword evidence="8" id="KW-0186">Copper</keyword>
<dbReference type="InterPro" id="IPR036697">
    <property type="entry name" value="Hemocyanin_N_sf"/>
</dbReference>
<evidence type="ECO:0000256" key="7">
    <source>
        <dbReference type="ARBA" id="ARBA00022723"/>
    </source>
</evidence>
<dbReference type="Gene3D" id="1.20.1370.10">
    <property type="entry name" value="Hemocyanin, N-terminal domain"/>
    <property type="match status" value="1"/>
</dbReference>
<dbReference type="GO" id="GO:0005344">
    <property type="term" value="F:oxygen carrier activity"/>
    <property type="evidence" value="ECO:0007669"/>
    <property type="project" value="UniProtKB-KW"/>
</dbReference>
<protein>
    <submittedName>
        <fullName evidence="11">Hemocyanin subunit 2</fullName>
    </submittedName>
</protein>
<dbReference type="PROSITE" id="PS00498">
    <property type="entry name" value="TYROSINASE_2"/>
    <property type="match status" value="1"/>
</dbReference>
<dbReference type="FunFam" id="2.60.40.1520:FF:000001">
    <property type="entry name" value="Hemocyanin subunit 2"/>
    <property type="match status" value="1"/>
</dbReference>
<reference evidence="11" key="1">
    <citation type="submission" date="2016-11" db="EMBL/GenBank/DDBJ databases">
        <title>Venom-gland transcriptomics and venom proteomics of the black-back scorpion (Hadrurus spadix) reveal detectability challenges and an unexplored realm of animal toxin diversity.</title>
        <authorList>
            <person name="Rokyta D.R."/>
            <person name="Ward M.J."/>
        </authorList>
    </citation>
    <scope>NUCLEOTIDE SEQUENCE</scope>
    <source>
        <tissue evidence="11">Venom gland</tissue>
    </source>
</reference>
<dbReference type="SUPFAM" id="SSF48056">
    <property type="entry name" value="Di-copper centre-containing domain"/>
    <property type="match status" value="1"/>
</dbReference>
<dbReference type="Gene3D" id="1.10.1280.10">
    <property type="entry name" value="Di-copper center containing domain from catechol oxidase"/>
    <property type="match status" value="1"/>
</dbReference>
<organism evidence="11">
    <name type="scientific">Hadrurus spadix</name>
    <dbReference type="NCBI Taxonomy" id="141984"/>
    <lineage>
        <taxon>Eukaryota</taxon>
        <taxon>Metazoa</taxon>
        <taxon>Ecdysozoa</taxon>
        <taxon>Arthropoda</taxon>
        <taxon>Chelicerata</taxon>
        <taxon>Arachnida</taxon>
        <taxon>Scorpiones</taxon>
        <taxon>Iurida</taxon>
        <taxon>Iuroidea</taxon>
        <taxon>Hadrurus</taxon>
    </lineage>
</organism>
<keyword evidence="9" id="KW-1015">Disulfide bond</keyword>
<dbReference type="GO" id="GO:0016491">
    <property type="term" value="F:oxidoreductase activity"/>
    <property type="evidence" value="ECO:0007669"/>
    <property type="project" value="InterPro"/>
</dbReference>
<dbReference type="PROSITE" id="PS00209">
    <property type="entry name" value="HEMOCYANIN_1"/>
    <property type="match status" value="1"/>
</dbReference>
<dbReference type="PROSITE" id="PS00210">
    <property type="entry name" value="HEMOCYANIN_2"/>
    <property type="match status" value="1"/>
</dbReference>
<evidence type="ECO:0000256" key="4">
    <source>
        <dbReference type="ARBA" id="ARBA00022448"/>
    </source>
</evidence>
<evidence type="ECO:0000256" key="5">
    <source>
        <dbReference type="ARBA" id="ARBA00022525"/>
    </source>
</evidence>
<dbReference type="SUPFAM" id="SSF81296">
    <property type="entry name" value="E set domains"/>
    <property type="match status" value="1"/>
</dbReference>
<evidence type="ECO:0000256" key="9">
    <source>
        <dbReference type="ARBA" id="ARBA00023157"/>
    </source>
</evidence>
<dbReference type="Pfam" id="PF03723">
    <property type="entry name" value="Hemocyanin_C"/>
    <property type="match status" value="1"/>
</dbReference>
<sequence>MTLEEKQNRVLSLFRHLTSLTRTQLGEDERDPRLKSVGKLSRGSLFSCFHAEHLHEAQILSEVLFAAKDFEDFIHLCTQARNIVNEGLFVFAVSVALLHREDCVGIHIPPIQEIFPDRFITAETINNALKADRRRTDDTTIRIPIKETGNILDPEYNLAYFREDVEINAHHWHWHIVYPATWRSEVMHKVKDRKGELFFYMHQQMCARYDCDRLSVGLPRMRPFHNFEEGLEGYSPHLTSLISGLGYASRPAGLSMRDLPEVDVQDMERWRDRILDSIHIGTVIDEGGNEIPLDIEHGVDILGCLMESNEDSKNHEYYGSLHNWGHVMMARLHDPDGRYKTNPGVMSDTGTSLRDPIFYRWHRFIDNIFQEYKQTLPSYTKDELGFPGVAVVNVKVTVDDKKVNAISTFIKEDELELSYGINLKGSVKVLHHHLDHEPFKYTINVNNTSGAPKAATVRVFLGPTTDELGNPLVLDTQRRFFIELDKFHKELPAGKSTIERASTESSVTISHVPTVEEIKKGEHGPHDSEYCSCGWPQHMLLPRGNHRGMKFQLVVILTDWEHDKVVGASDTAMCSDAVSYCGAKDDKYPDKRAMGFPFDRPIHSRTIADFSTHNMANTVVEITFKEHN</sequence>
<dbReference type="InterPro" id="IPR005203">
    <property type="entry name" value="Hemocyanin_C"/>
</dbReference>
<dbReference type="PANTHER" id="PTHR11511:SF5">
    <property type="entry name" value="FAT-BODY PROTEIN 1-RELATED"/>
    <property type="match status" value="1"/>
</dbReference>
<comment type="subcellular location">
    <subcellularLocation>
        <location evidence="2">Secreted</location>
        <location evidence="2">Extracellular space</location>
    </subcellularLocation>
</comment>
<dbReference type="FunFam" id="1.20.1370.10:FF:000002">
    <property type="entry name" value="Hemocyanin subunit B"/>
    <property type="match status" value="1"/>
</dbReference>
<dbReference type="InterPro" id="IPR014756">
    <property type="entry name" value="Ig_E-set"/>
</dbReference>
<dbReference type="InterPro" id="IPR008922">
    <property type="entry name" value="Di-copper_centre_dom_sf"/>
</dbReference>
<evidence type="ECO:0000256" key="2">
    <source>
        <dbReference type="ARBA" id="ARBA00004239"/>
    </source>
</evidence>
<feature type="domain" description="Tyrosinase copper-binding" evidence="10">
    <location>
        <begin position="355"/>
        <end position="366"/>
    </location>
</feature>
<keyword evidence="5" id="KW-0964">Secreted</keyword>
<dbReference type="PANTHER" id="PTHR11511">
    <property type="entry name" value="LARVAL STORAGE PROTEIN/PHENOLOXIDASE"/>
    <property type="match status" value="1"/>
</dbReference>
<dbReference type="SUPFAM" id="SSF48050">
    <property type="entry name" value="Hemocyanin, N-terminal domain"/>
    <property type="match status" value="1"/>
</dbReference>
<evidence type="ECO:0000256" key="3">
    <source>
        <dbReference type="ARBA" id="ARBA00009470"/>
    </source>
</evidence>
<dbReference type="InterPro" id="IPR000896">
    <property type="entry name" value="Hemocyanin/hexamerin_mid_dom"/>
</dbReference>
<comment type="similarity">
    <text evidence="3">Belongs to the tyrosinase family. Hemocyanin subfamily.</text>
</comment>